<feature type="region of interest" description="Disordered" evidence="2">
    <location>
        <begin position="1"/>
        <end position="191"/>
    </location>
</feature>
<dbReference type="KEGG" id="bpg:Bathy01g03500"/>
<feature type="compositionally biased region" description="Low complexity" evidence="2">
    <location>
        <begin position="67"/>
        <end position="79"/>
    </location>
</feature>
<feature type="coiled-coil region" evidence="1">
    <location>
        <begin position="193"/>
        <end position="239"/>
    </location>
</feature>
<proteinExistence type="predicted"/>
<dbReference type="eggNOG" id="ENOG502R77G">
    <property type="taxonomic scope" value="Eukaryota"/>
</dbReference>
<keyword evidence="1" id="KW-0175">Coiled coil</keyword>
<dbReference type="GeneID" id="19018085"/>
<name>K8E8S3_9CHLO</name>
<evidence type="ECO:0000313" key="4">
    <source>
        <dbReference type="Proteomes" id="UP000198341"/>
    </source>
</evidence>
<dbReference type="OrthoDB" id="10633337at2759"/>
<organism evidence="3 4">
    <name type="scientific">Bathycoccus prasinos</name>
    <dbReference type="NCBI Taxonomy" id="41875"/>
    <lineage>
        <taxon>Eukaryota</taxon>
        <taxon>Viridiplantae</taxon>
        <taxon>Chlorophyta</taxon>
        <taxon>Mamiellophyceae</taxon>
        <taxon>Mamiellales</taxon>
        <taxon>Bathycoccaceae</taxon>
        <taxon>Bathycoccus</taxon>
    </lineage>
</organism>
<feature type="compositionally biased region" description="Polar residues" evidence="2">
    <location>
        <begin position="39"/>
        <end position="58"/>
    </location>
</feature>
<feature type="compositionally biased region" description="Pro residues" evidence="2">
    <location>
        <begin position="180"/>
        <end position="189"/>
    </location>
</feature>
<dbReference type="AlphaFoldDB" id="K8E8S3"/>
<gene>
    <name evidence="3" type="ORF">Bathy01g03500</name>
</gene>
<evidence type="ECO:0000256" key="1">
    <source>
        <dbReference type="SAM" id="Coils"/>
    </source>
</evidence>
<dbReference type="Proteomes" id="UP000198341">
    <property type="component" value="Chromosome 1"/>
</dbReference>
<dbReference type="EMBL" id="FO082278">
    <property type="protein sequence ID" value="CCO14042.1"/>
    <property type="molecule type" value="Genomic_DNA"/>
</dbReference>
<feature type="compositionally biased region" description="Polar residues" evidence="2">
    <location>
        <begin position="99"/>
        <end position="115"/>
    </location>
</feature>
<sequence length="304" mass="33117">MDEFFKTDASPASTPPPPQPDQSNDFFAAGETDGFVSAGMQSMPSNEDFTRGENTNTGTPPPKNESSESFQPQQQQNQEQMEREMSHASIHSSHSVHSTGQGSDFNDAGNTTNAMNEFVSAPAAPPLDEGDFGAMQQGPSSESVDAMGTSTNSLENSSMQQQSPLENVAELGGLSSAIPTPAPTPPPPARDLRKEYLAKIREELEQKSKLEREEIDTIKEEAVAELELMRNQRKKMIDANVAKNRSEQDSMTEVMATETGWEAVASLISEENFCPVEDGQRPSTDLGKMRGLIKTLKYKKPQTA</sequence>
<keyword evidence="4" id="KW-1185">Reference proteome</keyword>
<feature type="compositionally biased region" description="Polar residues" evidence="2">
    <location>
        <begin position="137"/>
        <end position="165"/>
    </location>
</feature>
<dbReference type="STRING" id="41875.K8E8S3"/>
<protein>
    <submittedName>
        <fullName evidence="3">Unnamed protein product</fullName>
    </submittedName>
</protein>
<reference evidence="3 4" key="1">
    <citation type="submission" date="2011-10" db="EMBL/GenBank/DDBJ databases">
        <authorList>
            <person name="Genoscope - CEA"/>
        </authorList>
    </citation>
    <scope>NUCLEOTIDE SEQUENCE [LARGE SCALE GENOMIC DNA]</scope>
    <source>
        <strain evidence="3 4">RCC 1105</strain>
    </source>
</reference>
<dbReference type="RefSeq" id="XP_007515163.1">
    <property type="nucleotide sequence ID" value="XM_007515101.1"/>
</dbReference>
<evidence type="ECO:0000313" key="3">
    <source>
        <dbReference type="EMBL" id="CCO14042.1"/>
    </source>
</evidence>
<feature type="compositionally biased region" description="Low complexity" evidence="2">
    <location>
        <begin position="87"/>
        <end position="98"/>
    </location>
</feature>
<accession>K8E8S3</accession>
<evidence type="ECO:0000256" key="2">
    <source>
        <dbReference type="SAM" id="MobiDB-lite"/>
    </source>
</evidence>